<dbReference type="Proteomes" id="UP000265520">
    <property type="component" value="Unassembled WGS sequence"/>
</dbReference>
<name>A0A392SBA5_9FABA</name>
<comment type="caution">
    <text evidence="2">The sequence shown here is derived from an EMBL/GenBank/DDBJ whole genome shotgun (WGS) entry which is preliminary data.</text>
</comment>
<evidence type="ECO:0000313" key="2">
    <source>
        <dbReference type="EMBL" id="MCI46181.1"/>
    </source>
</evidence>
<accession>A0A392SBA5</accession>
<proteinExistence type="predicted"/>
<evidence type="ECO:0000256" key="1">
    <source>
        <dbReference type="SAM" id="MobiDB-lite"/>
    </source>
</evidence>
<protein>
    <submittedName>
        <fullName evidence="2">Uncharacterized protein</fullName>
    </submittedName>
</protein>
<evidence type="ECO:0000313" key="3">
    <source>
        <dbReference type="Proteomes" id="UP000265520"/>
    </source>
</evidence>
<feature type="non-terminal residue" evidence="2">
    <location>
        <position position="101"/>
    </location>
</feature>
<organism evidence="2 3">
    <name type="scientific">Trifolium medium</name>
    <dbReference type="NCBI Taxonomy" id="97028"/>
    <lineage>
        <taxon>Eukaryota</taxon>
        <taxon>Viridiplantae</taxon>
        <taxon>Streptophyta</taxon>
        <taxon>Embryophyta</taxon>
        <taxon>Tracheophyta</taxon>
        <taxon>Spermatophyta</taxon>
        <taxon>Magnoliopsida</taxon>
        <taxon>eudicotyledons</taxon>
        <taxon>Gunneridae</taxon>
        <taxon>Pentapetalae</taxon>
        <taxon>rosids</taxon>
        <taxon>fabids</taxon>
        <taxon>Fabales</taxon>
        <taxon>Fabaceae</taxon>
        <taxon>Papilionoideae</taxon>
        <taxon>50 kb inversion clade</taxon>
        <taxon>NPAAA clade</taxon>
        <taxon>Hologalegina</taxon>
        <taxon>IRL clade</taxon>
        <taxon>Trifolieae</taxon>
        <taxon>Trifolium</taxon>
    </lineage>
</organism>
<dbReference type="EMBL" id="LXQA010353819">
    <property type="protein sequence ID" value="MCI46181.1"/>
    <property type="molecule type" value="Genomic_DNA"/>
</dbReference>
<dbReference type="AlphaFoldDB" id="A0A392SBA5"/>
<feature type="region of interest" description="Disordered" evidence="1">
    <location>
        <begin position="1"/>
        <end position="34"/>
    </location>
</feature>
<reference evidence="2 3" key="1">
    <citation type="journal article" date="2018" name="Front. Plant Sci.">
        <title>Red Clover (Trifolium pratense) and Zigzag Clover (T. medium) - A Picture of Genomic Similarities and Differences.</title>
        <authorList>
            <person name="Dluhosova J."/>
            <person name="Istvanek J."/>
            <person name="Nedelnik J."/>
            <person name="Repkova J."/>
        </authorList>
    </citation>
    <scope>NUCLEOTIDE SEQUENCE [LARGE SCALE GENOMIC DNA]</scope>
    <source>
        <strain evidence="3">cv. 10/8</strain>
        <tissue evidence="2">Leaf</tissue>
    </source>
</reference>
<keyword evidence="3" id="KW-1185">Reference proteome</keyword>
<sequence length="101" mass="12241">MGRGMSRRNVDEEQAELEGRMRSMNSAEPSDENPWAWLAEQQQLSYQQQRIHHQQLMMMMRQHQVIAQQNLEVRQLVQEQREQSLEDRSAQAFQEFWERKP</sequence>